<evidence type="ECO:0000259" key="2">
    <source>
        <dbReference type="Pfam" id="PF01764"/>
    </source>
</evidence>
<dbReference type="AlphaFoldDB" id="A0A6N2KMA9"/>
<gene>
    <name evidence="3" type="ORF">SVIM_LOCUS109975</name>
</gene>
<keyword evidence="1" id="KW-0378">Hydrolase</keyword>
<dbReference type="InterPro" id="IPR002921">
    <property type="entry name" value="Fungal_lipase-type"/>
</dbReference>
<dbReference type="EMBL" id="CAADRP010000557">
    <property type="protein sequence ID" value="VFU29734.1"/>
    <property type="molecule type" value="Genomic_DNA"/>
</dbReference>
<evidence type="ECO:0000313" key="3">
    <source>
        <dbReference type="EMBL" id="VFU29734.1"/>
    </source>
</evidence>
<protein>
    <recommendedName>
        <fullName evidence="2">Fungal lipase-type domain-containing protein</fullName>
    </recommendedName>
</protein>
<organism evidence="3">
    <name type="scientific">Salix viminalis</name>
    <name type="common">Common osier</name>
    <name type="synonym">Basket willow</name>
    <dbReference type="NCBI Taxonomy" id="40686"/>
    <lineage>
        <taxon>Eukaryota</taxon>
        <taxon>Viridiplantae</taxon>
        <taxon>Streptophyta</taxon>
        <taxon>Embryophyta</taxon>
        <taxon>Tracheophyta</taxon>
        <taxon>Spermatophyta</taxon>
        <taxon>Magnoliopsida</taxon>
        <taxon>eudicotyledons</taxon>
        <taxon>Gunneridae</taxon>
        <taxon>Pentapetalae</taxon>
        <taxon>rosids</taxon>
        <taxon>fabids</taxon>
        <taxon>Malpighiales</taxon>
        <taxon>Salicaceae</taxon>
        <taxon>Saliceae</taxon>
        <taxon>Salix</taxon>
    </lineage>
</organism>
<sequence length="60" mass="6944">MYADEETSITLTGHSSGSALAMLSEPILWKREHEMDRREELHQGHYFLKRGRKAERGRGS</sequence>
<name>A0A6N2KMA9_SALVM</name>
<dbReference type="Pfam" id="PF01764">
    <property type="entry name" value="Lipase_3"/>
    <property type="match status" value="1"/>
</dbReference>
<reference evidence="3" key="1">
    <citation type="submission" date="2019-03" db="EMBL/GenBank/DDBJ databases">
        <authorList>
            <person name="Mank J."/>
            <person name="Almeida P."/>
        </authorList>
    </citation>
    <scope>NUCLEOTIDE SEQUENCE</scope>
    <source>
        <strain evidence="3">78183</strain>
    </source>
</reference>
<dbReference type="GO" id="GO:0016787">
    <property type="term" value="F:hydrolase activity"/>
    <property type="evidence" value="ECO:0007669"/>
    <property type="project" value="UniProtKB-KW"/>
</dbReference>
<dbReference type="GO" id="GO:0006629">
    <property type="term" value="P:lipid metabolic process"/>
    <property type="evidence" value="ECO:0007669"/>
    <property type="project" value="InterPro"/>
</dbReference>
<feature type="domain" description="Fungal lipase-type" evidence="2">
    <location>
        <begin position="4"/>
        <end position="35"/>
    </location>
</feature>
<proteinExistence type="predicted"/>
<evidence type="ECO:0000256" key="1">
    <source>
        <dbReference type="ARBA" id="ARBA00022801"/>
    </source>
</evidence>
<accession>A0A6N2KMA9</accession>